<name>A0ACC0N5T0_RHOML</name>
<accession>A0ACC0N5T0</accession>
<gene>
    <name evidence="1" type="ORF">RHMOL_Rhmol07G0229800</name>
</gene>
<organism evidence="1 2">
    <name type="scientific">Rhododendron molle</name>
    <name type="common">Chinese azalea</name>
    <name type="synonym">Azalea mollis</name>
    <dbReference type="NCBI Taxonomy" id="49168"/>
    <lineage>
        <taxon>Eukaryota</taxon>
        <taxon>Viridiplantae</taxon>
        <taxon>Streptophyta</taxon>
        <taxon>Embryophyta</taxon>
        <taxon>Tracheophyta</taxon>
        <taxon>Spermatophyta</taxon>
        <taxon>Magnoliopsida</taxon>
        <taxon>eudicotyledons</taxon>
        <taxon>Gunneridae</taxon>
        <taxon>Pentapetalae</taxon>
        <taxon>asterids</taxon>
        <taxon>Ericales</taxon>
        <taxon>Ericaceae</taxon>
        <taxon>Ericoideae</taxon>
        <taxon>Rhodoreae</taxon>
        <taxon>Rhododendron</taxon>
    </lineage>
</organism>
<sequence length="108" mass="12157">MYIEKAKTNSGLRIANPIGKLERMELFQKAITVKLSHKDKYLVVEDNPESVYLDCDGSLKNAVGPLKSSKMDQNICASKVITESISRRRTCHFLVPVHRGGKLLRKLS</sequence>
<comment type="caution">
    <text evidence="1">The sequence shown here is derived from an EMBL/GenBank/DDBJ whole genome shotgun (WGS) entry which is preliminary data.</text>
</comment>
<reference evidence="1" key="1">
    <citation type="submission" date="2022-02" db="EMBL/GenBank/DDBJ databases">
        <title>Plant Genome Project.</title>
        <authorList>
            <person name="Zhang R.-G."/>
        </authorList>
    </citation>
    <scope>NUCLEOTIDE SEQUENCE</scope>
    <source>
        <strain evidence="1">AT1</strain>
    </source>
</reference>
<proteinExistence type="predicted"/>
<evidence type="ECO:0000313" key="2">
    <source>
        <dbReference type="Proteomes" id="UP001062846"/>
    </source>
</evidence>
<keyword evidence="2" id="KW-1185">Reference proteome</keyword>
<dbReference type="EMBL" id="CM046394">
    <property type="protein sequence ID" value="KAI8547883.1"/>
    <property type="molecule type" value="Genomic_DNA"/>
</dbReference>
<protein>
    <submittedName>
        <fullName evidence="1">Uncharacterized protein</fullName>
    </submittedName>
</protein>
<evidence type="ECO:0000313" key="1">
    <source>
        <dbReference type="EMBL" id="KAI8547883.1"/>
    </source>
</evidence>
<dbReference type="Proteomes" id="UP001062846">
    <property type="component" value="Chromosome 7"/>
</dbReference>